<feature type="transmembrane region" description="Helical" evidence="10">
    <location>
        <begin position="186"/>
        <end position="213"/>
    </location>
</feature>
<comment type="similarity">
    <text evidence="3">Belongs to the SLAC1 S-type anion channel family.</text>
</comment>
<dbReference type="GO" id="GO:0012505">
    <property type="term" value="C:endomembrane system"/>
    <property type="evidence" value="ECO:0007669"/>
    <property type="project" value="UniProtKB-SubCell"/>
</dbReference>
<feature type="transmembrane region" description="Helical" evidence="10">
    <location>
        <begin position="282"/>
        <end position="301"/>
    </location>
</feature>
<accession>A0A8J2SR67</accession>
<dbReference type="Gene3D" id="1.50.10.150">
    <property type="entry name" value="Voltage-dependent anion channel"/>
    <property type="match status" value="1"/>
</dbReference>
<dbReference type="GO" id="GO:0005886">
    <property type="term" value="C:plasma membrane"/>
    <property type="evidence" value="ECO:0007669"/>
    <property type="project" value="UniProtKB-SubCell"/>
</dbReference>
<keyword evidence="7 10" id="KW-1133">Transmembrane helix</keyword>
<dbReference type="InterPro" id="IPR030183">
    <property type="entry name" value="SLAC/SLAH"/>
</dbReference>
<feature type="transmembrane region" description="Helical" evidence="10">
    <location>
        <begin position="20"/>
        <end position="39"/>
    </location>
</feature>
<dbReference type="InterPro" id="IPR038665">
    <property type="entry name" value="Voltage-dep_anion_channel_sf"/>
</dbReference>
<protein>
    <submittedName>
        <fullName evidence="11">Uncharacterized protein</fullName>
    </submittedName>
</protein>
<evidence type="ECO:0000256" key="8">
    <source>
        <dbReference type="ARBA" id="ARBA00023065"/>
    </source>
</evidence>
<dbReference type="AlphaFoldDB" id="A0A8J2SR67"/>
<dbReference type="GO" id="GO:0008308">
    <property type="term" value="F:voltage-gated monoatomic anion channel activity"/>
    <property type="evidence" value="ECO:0007669"/>
    <property type="project" value="InterPro"/>
</dbReference>
<evidence type="ECO:0000256" key="2">
    <source>
        <dbReference type="ARBA" id="ARBA00004236"/>
    </source>
</evidence>
<proteinExistence type="inferred from homology"/>
<feature type="transmembrane region" description="Helical" evidence="10">
    <location>
        <begin position="59"/>
        <end position="86"/>
    </location>
</feature>
<dbReference type="Pfam" id="PF03595">
    <property type="entry name" value="SLAC1"/>
    <property type="match status" value="1"/>
</dbReference>
<keyword evidence="4" id="KW-0813">Transport</keyword>
<evidence type="ECO:0000256" key="5">
    <source>
        <dbReference type="ARBA" id="ARBA00022475"/>
    </source>
</evidence>
<evidence type="ECO:0000256" key="9">
    <source>
        <dbReference type="ARBA" id="ARBA00023136"/>
    </source>
</evidence>
<dbReference type="OrthoDB" id="1099at2759"/>
<name>A0A8J2SR67_9STRA</name>
<evidence type="ECO:0000256" key="1">
    <source>
        <dbReference type="ARBA" id="ARBA00004127"/>
    </source>
</evidence>
<dbReference type="GO" id="GO:0006873">
    <property type="term" value="P:intracellular monoatomic ion homeostasis"/>
    <property type="evidence" value="ECO:0007669"/>
    <property type="project" value="InterPro"/>
</dbReference>
<sequence>MAQEGMAQGTRKKVTHSTILALPNTAWGVVVGLGGNAILWKGIATHGFTRHVLGRGVQWLFFSVGGVLWITLALLTLAKFVTNFVFVVREWRDPVRVYFFNMMNVSLFMYAIAVPAALEDDWRAARTAAFCIASVMQIGFNLEVYRRWLFCKGASLASAEPQYMLSTVGWALGCLLAQDLDLDRRWRIGVAELMIGCAVVFYSFAAISVIQGLAEKPHLKGEPVLFLLIAPPSVAATCFANFHGGRFRGVPVSVLGYALVMLSVLLLSGPKLAGEPKLLGSYWAYVFPVAALGSACINYAAYENSPEAKAVAWVVFIIAETLLILVFVRTMYHWAQVARGRALWRDPLAPASAWVDEKTGGRVGHCEGDDAAITPA</sequence>
<evidence type="ECO:0000256" key="7">
    <source>
        <dbReference type="ARBA" id="ARBA00022989"/>
    </source>
</evidence>
<feature type="transmembrane region" description="Helical" evidence="10">
    <location>
        <begin position="98"/>
        <end position="118"/>
    </location>
</feature>
<organism evidence="11 12">
    <name type="scientific">Pelagomonas calceolata</name>
    <dbReference type="NCBI Taxonomy" id="35677"/>
    <lineage>
        <taxon>Eukaryota</taxon>
        <taxon>Sar</taxon>
        <taxon>Stramenopiles</taxon>
        <taxon>Ochrophyta</taxon>
        <taxon>Pelagophyceae</taxon>
        <taxon>Pelagomonadales</taxon>
        <taxon>Pelagomonadaceae</taxon>
        <taxon>Pelagomonas</taxon>
    </lineage>
</organism>
<keyword evidence="5" id="KW-1003">Cell membrane</keyword>
<dbReference type="EMBL" id="CAKKNE010000004">
    <property type="protein sequence ID" value="CAH0375350.1"/>
    <property type="molecule type" value="Genomic_DNA"/>
</dbReference>
<comment type="caution">
    <text evidence="11">The sequence shown here is derived from an EMBL/GenBank/DDBJ whole genome shotgun (WGS) entry which is preliminary data.</text>
</comment>
<evidence type="ECO:0000313" key="12">
    <source>
        <dbReference type="Proteomes" id="UP000789595"/>
    </source>
</evidence>
<evidence type="ECO:0000256" key="3">
    <source>
        <dbReference type="ARBA" id="ARBA00007808"/>
    </source>
</evidence>
<dbReference type="PANTHER" id="PTHR31269">
    <property type="entry name" value="S-TYPE ANION CHANNEL SLAH3"/>
    <property type="match status" value="1"/>
</dbReference>
<keyword evidence="8" id="KW-0406">Ion transport</keyword>
<feature type="transmembrane region" description="Helical" evidence="10">
    <location>
        <begin position="250"/>
        <end position="270"/>
    </location>
</feature>
<dbReference type="Proteomes" id="UP000789595">
    <property type="component" value="Unassembled WGS sequence"/>
</dbReference>
<evidence type="ECO:0000256" key="4">
    <source>
        <dbReference type="ARBA" id="ARBA00022448"/>
    </source>
</evidence>
<dbReference type="PANTHER" id="PTHR31269:SF2">
    <property type="entry name" value="S-TYPE ANION CHANNEL SLAH3"/>
    <property type="match status" value="1"/>
</dbReference>
<keyword evidence="9 10" id="KW-0472">Membrane</keyword>
<evidence type="ECO:0000313" key="11">
    <source>
        <dbReference type="EMBL" id="CAH0375350.1"/>
    </source>
</evidence>
<evidence type="ECO:0000256" key="6">
    <source>
        <dbReference type="ARBA" id="ARBA00022692"/>
    </source>
</evidence>
<comment type="subcellular location">
    <subcellularLocation>
        <location evidence="2">Cell membrane</location>
    </subcellularLocation>
    <subcellularLocation>
        <location evidence="1">Endomembrane system</location>
        <topology evidence="1">Multi-pass membrane protein</topology>
    </subcellularLocation>
</comment>
<reference evidence="11" key="1">
    <citation type="submission" date="2021-11" db="EMBL/GenBank/DDBJ databases">
        <authorList>
            <consortium name="Genoscope - CEA"/>
            <person name="William W."/>
        </authorList>
    </citation>
    <scope>NUCLEOTIDE SEQUENCE</scope>
</reference>
<keyword evidence="12" id="KW-1185">Reference proteome</keyword>
<dbReference type="InterPro" id="IPR004695">
    <property type="entry name" value="SLAC1/Mae1/Ssu1/TehA"/>
</dbReference>
<feature type="transmembrane region" description="Helical" evidence="10">
    <location>
        <begin position="225"/>
        <end position="244"/>
    </location>
</feature>
<evidence type="ECO:0000256" key="10">
    <source>
        <dbReference type="SAM" id="Phobius"/>
    </source>
</evidence>
<feature type="transmembrane region" description="Helical" evidence="10">
    <location>
        <begin position="313"/>
        <end position="332"/>
    </location>
</feature>
<feature type="transmembrane region" description="Helical" evidence="10">
    <location>
        <begin position="124"/>
        <end position="142"/>
    </location>
</feature>
<keyword evidence="6 10" id="KW-0812">Transmembrane</keyword>
<gene>
    <name evidence="11" type="ORF">PECAL_4P26820</name>
</gene>